<accession>A0A9D7SB28</accession>
<dbReference type="Proteomes" id="UP000808349">
    <property type="component" value="Unassembled WGS sequence"/>
</dbReference>
<reference evidence="4 5" key="1">
    <citation type="submission" date="2020-10" db="EMBL/GenBank/DDBJ databases">
        <title>Connecting structure to function with the recovery of over 1000 high-quality activated sludge metagenome-assembled genomes encoding full-length rRNA genes using long-read sequencing.</title>
        <authorList>
            <person name="Singleton C.M."/>
            <person name="Petriglieri F."/>
            <person name="Kristensen J.M."/>
            <person name="Kirkegaard R.H."/>
            <person name="Michaelsen T.Y."/>
            <person name="Andersen M.H."/>
            <person name="Karst S.M."/>
            <person name="Dueholm M.S."/>
            <person name="Nielsen P.H."/>
            <person name="Albertsen M."/>
        </authorList>
    </citation>
    <scope>NUCLEOTIDE SEQUENCE [LARGE SCALE GENOMIC DNA]</scope>
    <source>
        <strain evidence="4">Ribe_18-Q3-R11-54_BAT3C.373</strain>
    </source>
</reference>
<evidence type="ECO:0000313" key="4">
    <source>
        <dbReference type="EMBL" id="MBK9718385.1"/>
    </source>
</evidence>
<dbReference type="GO" id="GO:0008233">
    <property type="term" value="F:peptidase activity"/>
    <property type="evidence" value="ECO:0007669"/>
    <property type="project" value="UniProtKB-KW"/>
</dbReference>
<comment type="caution">
    <text evidence="4">The sequence shown here is derived from an EMBL/GenBank/DDBJ whole genome shotgun (WGS) entry which is preliminary data.</text>
</comment>
<evidence type="ECO:0000256" key="1">
    <source>
        <dbReference type="ARBA" id="ARBA00022670"/>
    </source>
</evidence>
<proteinExistence type="inferred from homology"/>
<dbReference type="Pfam" id="PF01136">
    <property type="entry name" value="Peptidase_U32"/>
    <property type="match status" value="1"/>
</dbReference>
<evidence type="ECO:0000313" key="5">
    <source>
        <dbReference type="Proteomes" id="UP000808349"/>
    </source>
</evidence>
<dbReference type="PROSITE" id="PS01276">
    <property type="entry name" value="PEPTIDASE_U32"/>
    <property type="match status" value="1"/>
</dbReference>
<comment type="similarity">
    <text evidence="3">Belongs to the peptidase U32 family.</text>
</comment>
<dbReference type="PANTHER" id="PTHR30217:SF6">
    <property type="entry name" value="TRNA HYDROXYLATION PROTEIN P"/>
    <property type="match status" value="1"/>
</dbReference>
<protein>
    <submittedName>
        <fullName evidence="4">U32 family peptidase</fullName>
    </submittedName>
</protein>
<evidence type="ECO:0000256" key="2">
    <source>
        <dbReference type="ARBA" id="ARBA00022801"/>
    </source>
</evidence>
<name>A0A9D7SB28_9BACT</name>
<organism evidence="4 5">
    <name type="scientific">Candidatus Defluviibacterium haderslevense</name>
    <dbReference type="NCBI Taxonomy" id="2981993"/>
    <lineage>
        <taxon>Bacteria</taxon>
        <taxon>Pseudomonadati</taxon>
        <taxon>Bacteroidota</taxon>
        <taxon>Saprospiria</taxon>
        <taxon>Saprospirales</taxon>
        <taxon>Saprospiraceae</taxon>
        <taxon>Candidatus Defluviibacterium</taxon>
    </lineage>
</organism>
<dbReference type="GO" id="GO:0006508">
    <property type="term" value="P:proteolysis"/>
    <property type="evidence" value="ECO:0007669"/>
    <property type="project" value="UniProtKB-KW"/>
</dbReference>
<dbReference type="AlphaFoldDB" id="A0A9D7SB28"/>
<dbReference type="InterPro" id="IPR051454">
    <property type="entry name" value="RNA/ubiquinone_mod_enzymes"/>
</dbReference>
<dbReference type="PANTHER" id="PTHR30217">
    <property type="entry name" value="PEPTIDASE U32 FAMILY"/>
    <property type="match status" value="1"/>
</dbReference>
<keyword evidence="2" id="KW-0378">Hydrolase</keyword>
<dbReference type="InterPro" id="IPR001539">
    <property type="entry name" value="Peptidase_U32"/>
</dbReference>
<keyword evidence="1" id="KW-0645">Protease</keyword>
<dbReference type="EMBL" id="JADKFW010000010">
    <property type="protein sequence ID" value="MBK9718385.1"/>
    <property type="molecule type" value="Genomic_DNA"/>
</dbReference>
<sequence length="415" mass="46505">MSDIRTIELMSPAGNFESLMAAIQAGCNSVYFGVEQLNMRARSSINFTLEDLKKIAQIGKENQVKTYLTLNTILYDHDINLMKSIVDAAKSNGISAIIASDHAVMNYAKKIGMEIHISTQANVSNIDTVEFYSNFADVIVLARELSLMQVAEISREIKRRNITGPKGNLIELEIFAHGALCMAVSGKCYLSLHSHYASANRGACIQNCRRSYIVKDKEEDIEFEIDNEFIMSAKDLCTIDFIDQIIDAGVRVLKLEGRGRAVDYVYTVTKCYNEAINSHLNGSFSKEKIEAWKKELATVYNRGFWDGYYLGKKMGEWSNENGSKATKKKIYVAKAVKYFDKMGVGEFVCESHSLNIGDEVIITGPTTGYIQSKIEDIRVNKISVAKSQKGESFSIKINEKIRPSDKLYKLVSENT</sequence>
<evidence type="ECO:0000256" key="3">
    <source>
        <dbReference type="ARBA" id="ARBA00038374"/>
    </source>
</evidence>
<gene>
    <name evidence="4" type="ORF">IPO85_12925</name>
</gene>